<reference evidence="1" key="1">
    <citation type="submission" date="2019-06" db="EMBL/GenBank/DDBJ databases">
        <authorList>
            <person name="Deangelis K."/>
            <person name="Huntemann M."/>
            <person name="Clum A."/>
            <person name="Pillay M."/>
            <person name="Palaniappan K."/>
            <person name="Varghese N."/>
            <person name="Mikhailova N."/>
            <person name="Stamatis D."/>
            <person name="Reddy T."/>
            <person name="Daum C."/>
            <person name="Shapiro N."/>
            <person name="Ivanova N."/>
            <person name="Kyrpides N."/>
            <person name="Woyke T."/>
        </authorList>
    </citation>
    <scope>NUCLEOTIDE SEQUENCE [LARGE SCALE GENOMIC DNA]</scope>
    <source>
        <strain evidence="1">128R</strain>
    </source>
</reference>
<organism evidence="1">
    <name type="scientific">Serratia fonticola</name>
    <dbReference type="NCBI Taxonomy" id="47917"/>
    <lineage>
        <taxon>Bacteria</taxon>
        <taxon>Pseudomonadati</taxon>
        <taxon>Pseudomonadota</taxon>
        <taxon>Gammaproteobacteria</taxon>
        <taxon>Enterobacterales</taxon>
        <taxon>Yersiniaceae</taxon>
        <taxon>Serratia</taxon>
    </lineage>
</organism>
<name>A0A542D453_SERFO</name>
<proteinExistence type="predicted"/>
<protein>
    <submittedName>
        <fullName evidence="1">Bacteriocin-like protein</fullName>
    </submittedName>
</protein>
<reference evidence="1" key="2">
    <citation type="submission" date="2019-08" db="EMBL/GenBank/DDBJ databases">
        <title>Investigation of anaerobic lignin degradation for improved lignocellulosic biofuels.</title>
        <authorList>
            <person name="Deangelis K.PhD."/>
        </authorList>
    </citation>
    <scope>NUCLEOTIDE SEQUENCE [LARGE SCALE GENOMIC DNA]</scope>
    <source>
        <strain evidence="1">128R</strain>
    </source>
</reference>
<sequence>MNVNMHELNEEELNLVSGGADALGSILDAADALLDKSYQAEGTLLDGLKESASIIVNSIGVKQ</sequence>
<evidence type="ECO:0000313" key="1">
    <source>
        <dbReference type="EMBL" id="TVZ72355.1"/>
    </source>
</evidence>
<dbReference type="EMBL" id="VISQ01000001">
    <property type="protein sequence ID" value="TVZ72355.1"/>
    <property type="molecule type" value="Genomic_DNA"/>
</dbReference>
<accession>A0A542D453</accession>
<dbReference type="InterPro" id="IPR010133">
    <property type="entry name" value="Bacteriocin_signal_seq"/>
</dbReference>
<dbReference type="AlphaFoldDB" id="A0A542D453"/>
<gene>
    <name evidence="1" type="ORF">FHU10_5028</name>
</gene>
<dbReference type="NCBIfam" id="TIGR01847">
    <property type="entry name" value="bacteriocin_sig"/>
    <property type="match status" value="1"/>
</dbReference>
<comment type="caution">
    <text evidence="1">The sequence shown here is derived from an EMBL/GenBank/DDBJ whole genome shotgun (WGS) entry which is preliminary data.</text>
</comment>